<feature type="compositionally biased region" description="Polar residues" evidence="1">
    <location>
        <begin position="14"/>
        <end position="23"/>
    </location>
</feature>
<dbReference type="Proteomes" id="UP001187192">
    <property type="component" value="Unassembled WGS sequence"/>
</dbReference>
<organism evidence="2 3">
    <name type="scientific">Ficus carica</name>
    <name type="common">Common fig</name>
    <dbReference type="NCBI Taxonomy" id="3494"/>
    <lineage>
        <taxon>Eukaryota</taxon>
        <taxon>Viridiplantae</taxon>
        <taxon>Streptophyta</taxon>
        <taxon>Embryophyta</taxon>
        <taxon>Tracheophyta</taxon>
        <taxon>Spermatophyta</taxon>
        <taxon>Magnoliopsida</taxon>
        <taxon>eudicotyledons</taxon>
        <taxon>Gunneridae</taxon>
        <taxon>Pentapetalae</taxon>
        <taxon>rosids</taxon>
        <taxon>fabids</taxon>
        <taxon>Rosales</taxon>
        <taxon>Moraceae</taxon>
        <taxon>Ficeae</taxon>
        <taxon>Ficus</taxon>
    </lineage>
</organism>
<sequence length="88" mass="9878">MLHTVGAGGHRESNIFNSKTQNTETRRRKMINDRSITWERGRCTLNKGTVKQQMGEGWEHSQPSHCEAADGRGWEGAAGGRCTEHNKL</sequence>
<evidence type="ECO:0000256" key="1">
    <source>
        <dbReference type="SAM" id="MobiDB-lite"/>
    </source>
</evidence>
<accession>A0AA88AZ10</accession>
<evidence type="ECO:0000313" key="2">
    <source>
        <dbReference type="EMBL" id="GMN52581.1"/>
    </source>
</evidence>
<name>A0AA88AZ10_FICCA</name>
<comment type="caution">
    <text evidence="2">The sequence shown here is derived from an EMBL/GenBank/DDBJ whole genome shotgun (WGS) entry which is preliminary data.</text>
</comment>
<feature type="region of interest" description="Disordered" evidence="1">
    <location>
        <begin position="1"/>
        <end position="27"/>
    </location>
</feature>
<dbReference type="EMBL" id="BTGU01000042">
    <property type="protein sequence ID" value="GMN52581.1"/>
    <property type="molecule type" value="Genomic_DNA"/>
</dbReference>
<protein>
    <submittedName>
        <fullName evidence="2">Uncharacterized protein</fullName>
    </submittedName>
</protein>
<feature type="region of interest" description="Disordered" evidence="1">
    <location>
        <begin position="52"/>
        <end position="88"/>
    </location>
</feature>
<reference evidence="2" key="1">
    <citation type="submission" date="2023-07" db="EMBL/GenBank/DDBJ databases">
        <title>draft genome sequence of fig (Ficus carica).</title>
        <authorList>
            <person name="Takahashi T."/>
            <person name="Nishimura K."/>
        </authorList>
    </citation>
    <scope>NUCLEOTIDE SEQUENCE</scope>
</reference>
<dbReference type="AlphaFoldDB" id="A0AA88AZ10"/>
<gene>
    <name evidence="2" type="ORF">TIFTF001_021726</name>
</gene>
<evidence type="ECO:0000313" key="3">
    <source>
        <dbReference type="Proteomes" id="UP001187192"/>
    </source>
</evidence>
<keyword evidence="3" id="KW-1185">Reference proteome</keyword>
<proteinExistence type="predicted"/>